<feature type="compositionally biased region" description="Pro residues" evidence="1">
    <location>
        <begin position="467"/>
        <end position="490"/>
    </location>
</feature>
<dbReference type="EMBL" id="BAAABX010000093">
    <property type="protein sequence ID" value="GAA0438958.1"/>
    <property type="molecule type" value="Genomic_DNA"/>
</dbReference>
<dbReference type="InterPro" id="IPR005094">
    <property type="entry name" value="Endonuclease_MobA/VirD2"/>
</dbReference>
<feature type="domain" description="MobA/VirD2-like nuclease" evidence="2">
    <location>
        <begin position="56"/>
        <end position="169"/>
    </location>
</feature>
<gene>
    <name evidence="3" type="ORF">GCM10010357_70450</name>
</gene>
<keyword evidence="4" id="KW-1185">Reference proteome</keyword>
<accession>A0ABN0Z8M0</accession>
<organism evidence="3 4">
    <name type="scientific">Streptomyces luteireticuli</name>
    <dbReference type="NCBI Taxonomy" id="173858"/>
    <lineage>
        <taxon>Bacteria</taxon>
        <taxon>Bacillati</taxon>
        <taxon>Actinomycetota</taxon>
        <taxon>Actinomycetes</taxon>
        <taxon>Kitasatosporales</taxon>
        <taxon>Streptomycetaceae</taxon>
        <taxon>Streptomyces</taxon>
    </lineage>
</organism>
<feature type="region of interest" description="Disordered" evidence="1">
    <location>
        <begin position="454"/>
        <end position="490"/>
    </location>
</feature>
<sequence>MPNITRGSDMAKLVRYLWGPGRANEHTDPHAVAISNGCLSEGFPAFADASELAQLAADLDAPQRIFGTEVREGHVWHCSVSIPPEDGELGDEAWAKVARRVVDEMGFSGTADRAPCRWVAVHHGKSTRGNDHIHLVVNVVREDGSKADVFRDYHRSQQLCGRLEQEMGLRVVEGRMGRGMPGIKRGEREAAARRGRPEPARLTLARRVRAAAAGSQSETEFVAHLRRSGVLVRPRYQAGGQSVVTGYSVALREKNGESPVWYGGGKLAADLTLTKLRAQWPGSEPADAVEAWKSGAVVREPNSVRLRDESAWEMAAQQIAAVRERLTNVPMDDVTQWAQVARETAGLFAAWSQRLEGDRPGALAQAADALARSAQLPDGVQHRPDTASKHTDLRGVALVVMYSRSGEASDWGEYLMLRTLRNTLRAIHDMHRAREEHYAARQIEDSARHGLAELERARQTLMDSPGAPLPPPGPQLDPYGRPDPGPSLDR</sequence>
<evidence type="ECO:0000313" key="3">
    <source>
        <dbReference type="EMBL" id="GAA0438958.1"/>
    </source>
</evidence>
<protein>
    <recommendedName>
        <fullName evidence="2">MobA/VirD2-like nuclease domain-containing protein</fullName>
    </recommendedName>
</protein>
<proteinExistence type="predicted"/>
<name>A0ABN0Z8M0_9ACTN</name>
<dbReference type="Pfam" id="PF03432">
    <property type="entry name" value="Relaxase"/>
    <property type="match status" value="1"/>
</dbReference>
<evidence type="ECO:0000313" key="4">
    <source>
        <dbReference type="Proteomes" id="UP001500879"/>
    </source>
</evidence>
<evidence type="ECO:0000259" key="2">
    <source>
        <dbReference type="Pfam" id="PF03432"/>
    </source>
</evidence>
<reference evidence="3 4" key="1">
    <citation type="journal article" date="2019" name="Int. J. Syst. Evol. Microbiol.">
        <title>The Global Catalogue of Microorganisms (GCM) 10K type strain sequencing project: providing services to taxonomists for standard genome sequencing and annotation.</title>
        <authorList>
            <consortium name="The Broad Institute Genomics Platform"/>
            <consortium name="The Broad Institute Genome Sequencing Center for Infectious Disease"/>
            <person name="Wu L."/>
            <person name="Ma J."/>
        </authorList>
    </citation>
    <scope>NUCLEOTIDE SEQUENCE [LARGE SCALE GENOMIC DNA]</scope>
    <source>
        <strain evidence="3 4">JCM 4788</strain>
    </source>
</reference>
<evidence type="ECO:0000256" key="1">
    <source>
        <dbReference type="SAM" id="MobiDB-lite"/>
    </source>
</evidence>
<dbReference type="Proteomes" id="UP001500879">
    <property type="component" value="Unassembled WGS sequence"/>
</dbReference>
<comment type="caution">
    <text evidence="3">The sequence shown here is derived from an EMBL/GenBank/DDBJ whole genome shotgun (WGS) entry which is preliminary data.</text>
</comment>